<keyword evidence="4" id="KW-0378">Hydrolase</keyword>
<dbReference type="Proteomes" id="UP000326921">
    <property type="component" value="Chromosome"/>
</dbReference>
<gene>
    <name evidence="4" type="ORF">GFH32_11005</name>
</gene>
<dbReference type="GO" id="GO:0004519">
    <property type="term" value="F:endonuclease activity"/>
    <property type="evidence" value="ECO:0007669"/>
    <property type="project" value="UniProtKB-KW"/>
</dbReference>
<keyword evidence="4" id="KW-0255">Endonuclease</keyword>
<dbReference type="Gene3D" id="3.60.10.10">
    <property type="entry name" value="Endonuclease/exonuclease/phosphatase"/>
    <property type="match status" value="1"/>
</dbReference>
<feature type="compositionally biased region" description="Basic and acidic residues" evidence="1">
    <location>
        <begin position="337"/>
        <end position="353"/>
    </location>
</feature>
<feature type="transmembrane region" description="Helical" evidence="2">
    <location>
        <begin position="39"/>
        <end position="59"/>
    </location>
</feature>
<dbReference type="AlphaFoldDB" id="A0A5Q0QBF4"/>
<dbReference type="EMBL" id="CP045652">
    <property type="protein sequence ID" value="QGA26816.1"/>
    <property type="molecule type" value="Genomic_DNA"/>
</dbReference>
<dbReference type="InterPro" id="IPR036691">
    <property type="entry name" value="Endo/exonu/phosph_ase_sf"/>
</dbReference>
<keyword evidence="2" id="KW-0472">Membrane</keyword>
<accession>A0A5Q0QBF4</accession>
<feature type="transmembrane region" description="Helical" evidence="2">
    <location>
        <begin position="65"/>
        <end position="85"/>
    </location>
</feature>
<protein>
    <submittedName>
        <fullName evidence="4">Endonuclease</fullName>
    </submittedName>
</protein>
<evidence type="ECO:0000256" key="2">
    <source>
        <dbReference type="SAM" id="Phobius"/>
    </source>
</evidence>
<evidence type="ECO:0000313" key="4">
    <source>
        <dbReference type="EMBL" id="QGA26816.1"/>
    </source>
</evidence>
<feature type="region of interest" description="Disordered" evidence="1">
    <location>
        <begin position="327"/>
        <end position="353"/>
    </location>
</feature>
<sequence length="353" mass="40446">MEITLYILGSLILICSLLPLIRHDYWTFRVFEYPRIQKLAIAILWLLLYMLFVVSASLWLNLMAVAIGITAICLLIQIIPFTPLAKKQVFGTKETDKSNSLSILISNVFEDNDDYQGCVDVVKKSNADLVLLLETNHRWEKETAVLDQDYPHQIKVPIDNTYGMLMFSKLPFRDSEVKYLVEEEIPSIHTKIELPSGQLVQVFAVHPTPPVPNENPRSTERDKELLLVADQAKNCKLPVVVIGDLNDVAWSYTTELFLKMSELLDPRRGRGFFNTFHAKYPLMQFPLDHAFISAHFKLISLRKMNNFNSDHYPIFVHLQYASQNESIQEDNQLEASQADKEIAAEKKTADTSD</sequence>
<feature type="domain" description="Endonuclease/exonuclease/phosphatase" evidence="3">
    <location>
        <begin position="107"/>
        <end position="311"/>
    </location>
</feature>
<dbReference type="RefSeq" id="WP_153511664.1">
    <property type="nucleotide sequence ID" value="NZ_CP045652.1"/>
</dbReference>
<name>A0A5Q0QBF4_9SPHI</name>
<dbReference type="Pfam" id="PF03372">
    <property type="entry name" value="Exo_endo_phos"/>
    <property type="match status" value="1"/>
</dbReference>
<feature type="transmembrane region" description="Helical" evidence="2">
    <location>
        <begin position="6"/>
        <end position="27"/>
    </location>
</feature>
<keyword evidence="4" id="KW-0540">Nuclease</keyword>
<dbReference type="InterPro" id="IPR005135">
    <property type="entry name" value="Endo/exonuclease/phosphatase"/>
</dbReference>
<keyword evidence="2" id="KW-1133">Transmembrane helix</keyword>
<keyword evidence="5" id="KW-1185">Reference proteome</keyword>
<evidence type="ECO:0000256" key="1">
    <source>
        <dbReference type="SAM" id="MobiDB-lite"/>
    </source>
</evidence>
<evidence type="ECO:0000313" key="5">
    <source>
        <dbReference type="Proteomes" id="UP000326921"/>
    </source>
</evidence>
<dbReference type="SUPFAM" id="SSF56219">
    <property type="entry name" value="DNase I-like"/>
    <property type="match status" value="1"/>
</dbReference>
<proteinExistence type="predicted"/>
<evidence type="ECO:0000259" key="3">
    <source>
        <dbReference type="Pfam" id="PF03372"/>
    </source>
</evidence>
<dbReference type="KEGG" id="sphe:GFH32_11005"/>
<organism evidence="4 5">
    <name type="scientific">Sphingobacterium zhuxiongii</name>
    <dbReference type="NCBI Taxonomy" id="2662364"/>
    <lineage>
        <taxon>Bacteria</taxon>
        <taxon>Pseudomonadati</taxon>
        <taxon>Bacteroidota</taxon>
        <taxon>Sphingobacteriia</taxon>
        <taxon>Sphingobacteriales</taxon>
        <taxon>Sphingobacteriaceae</taxon>
        <taxon>Sphingobacterium</taxon>
    </lineage>
</organism>
<reference evidence="4 5" key="1">
    <citation type="submission" date="2019-10" db="EMBL/GenBank/DDBJ databases">
        <authorList>
            <person name="Dong K."/>
        </authorList>
    </citation>
    <scope>NUCLEOTIDE SEQUENCE [LARGE SCALE GENOMIC DNA]</scope>
    <source>
        <strain evidence="5">dk4302</strain>
    </source>
</reference>
<keyword evidence="2" id="KW-0812">Transmembrane</keyword>